<dbReference type="EMBL" id="JBCEZU010000112">
    <property type="protein sequence ID" value="KAK9527662.1"/>
    <property type="molecule type" value="Genomic_DNA"/>
</dbReference>
<feature type="domain" description="RRM" evidence="2">
    <location>
        <begin position="1233"/>
        <end position="1300"/>
    </location>
</feature>
<evidence type="ECO:0000256" key="1">
    <source>
        <dbReference type="SAM" id="MobiDB-lite"/>
    </source>
</evidence>
<feature type="region of interest" description="Disordered" evidence="1">
    <location>
        <begin position="894"/>
        <end position="934"/>
    </location>
</feature>
<gene>
    <name evidence="3" type="ORF">VZT92_014204</name>
</gene>
<dbReference type="InterPro" id="IPR000504">
    <property type="entry name" value="RRM_dom"/>
</dbReference>
<dbReference type="GO" id="GO:0003723">
    <property type="term" value="F:RNA binding"/>
    <property type="evidence" value="ECO:0007669"/>
    <property type="project" value="InterPro"/>
</dbReference>
<evidence type="ECO:0000259" key="2">
    <source>
        <dbReference type="SMART" id="SM00360"/>
    </source>
</evidence>
<dbReference type="SUPFAM" id="SSF54928">
    <property type="entry name" value="RNA-binding domain, RBD"/>
    <property type="match status" value="1"/>
</dbReference>
<feature type="region of interest" description="Disordered" evidence="1">
    <location>
        <begin position="1"/>
        <end position="37"/>
    </location>
</feature>
<proteinExistence type="predicted"/>
<feature type="compositionally biased region" description="Basic and acidic residues" evidence="1">
    <location>
        <begin position="186"/>
        <end position="197"/>
    </location>
</feature>
<dbReference type="InterPro" id="IPR012677">
    <property type="entry name" value="Nucleotide-bd_a/b_plait_sf"/>
</dbReference>
<feature type="region of interest" description="Disordered" evidence="1">
    <location>
        <begin position="819"/>
        <end position="854"/>
    </location>
</feature>
<accession>A0AAW1EZE8</accession>
<feature type="region of interest" description="Disordered" evidence="1">
    <location>
        <begin position="365"/>
        <end position="534"/>
    </location>
</feature>
<feature type="compositionally biased region" description="Low complexity" evidence="1">
    <location>
        <begin position="377"/>
        <end position="390"/>
    </location>
</feature>
<organism evidence="3 4">
    <name type="scientific">Zoarces viviparus</name>
    <name type="common">Viviparous eelpout</name>
    <name type="synonym">Blennius viviparus</name>
    <dbReference type="NCBI Taxonomy" id="48416"/>
    <lineage>
        <taxon>Eukaryota</taxon>
        <taxon>Metazoa</taxon>
        <taxon>Chordata</taxon>
        <taxon>Craniata</taxon>
        <taxon>Vertebrata</taxon>
        <taxon>Euteleostomi</taxon>
        <taxon>Actinopterygii</taxon>
        <taxon>Neopterygii</taxon>
        <taxon>Teleostei</taxon>
        <taxon>Neoteleostei</taxon>
        <taxon>Acanthomorphata</taxon>
        <taxon>Eupercaria</taxon>
        <taxon>Perciformes</taxon>
        <taxon>Cottioidei</taxon>
        <taxon>Zoarcales</taxon>
        <taxon>Zoarcidae</taxon>
        <taxon>Zoarcinae</taxon>
        <taxon>Zoarces</taxon>
    </lineage>
</organism>
<reference evidence="3 4" key="1">
    <citation type="journal article" date="2024" name="Genome Biol. Evol.">
        <title>Chromosome-level genome assembly of the viviparous eelpout Zoarces viviparus.</title>
        <authorList>
            <person name="Fuhrmann N."/>
            <person name="Brasseur M.V."/>
            <person name="Bakowski C.E."/>
            <person name="Podsiadlowski L."/>
            <person name="Prost S."/>
            <person name="Krehenwinkel H."/>
            <person name="Mayer C."/>
        </authorList>
    </citation>
    <scope>NUCLEOTIDE SEQUENCE [LARGE SCALE GENOMIC DNA]</scope>
    <source>
        <strain evidence="3">NO-MEL_2022_Ind0_liver</strain>
    </source>
</reference>
<dbReference type="PANTHER" id="PTHR22014:SF2">
    <property type="entry name" value="RNA-BINDING PROTEIN 33"/>
    <property type="match status" value="1"/>
</dbReference>
<evidence type="ECO:0000313" key="4">
    <source>
        <dbReference type="Proteomes" id="UP001488805"/>
    </source>
</evidence>
<feature type="region of interest" description="Disordered" evidence="1">
    <location>
        <begin position="311"/>
        <end position="343"/>
    </location>
</feature>
<dbReference type="PANTHER" id="PTHR22014">
    <property type="entry name" value="RNA-BINDING PROTEIN 33"/>
    <property type="match status" value="1"/>
</dbReference>
<feature type="compositionally biased region" description="Polar residues" evidence="1">
    <location>
        <begin position="894"/>
        <end position="915"/>
    </location>
</feature>
<dbReference type="InterPro" id="IPR039878">
    <property type="entry name" value="RBM33"/>
</dbReference>
<feature type="compositionally biased region" description="Basic and acidic residues" evidence="1">
    <location>
        <begin position="266"/>
        <end position="279"/>
    </location>
</feature>
<feature type="region of interest" description="Disordered" evidence="1">
    <location>
        <begin position="558"/>
        <end position="656"/>
    </location>
</feature>
<dbReference type="Proteomes" id="UP001488805">
    <property type="component" value="Unassembled WGS sequence"/>
</dbReference>
<feature type="region of interest" description="Disordered" evidence="1">
    <location>
        <begin position="1166"/>
        <end position="1195"/>
    </location>
</feature>
<evidence type="ECO:0000313" key="3">
    <source>
        <dbReference type="EMBL" id="KAK9527662.1"/>
    </source>
</evidence>
<name>A0AAW1EZE8_ZOAVI</name>
<feature type="compositionally biased region" description="Low complexity" evidence="1">
    <location>
        <begin position="447"/>
        <end position="456"/>
    </location>
</feature>
<sequence length="1303" mass="146551">MSANHQNCGFDEYDKPGAERTRRRRGDNDDLESDLEEELLQDDWLSVKKNPSDVSDEELNDDLLQSDDEDVNISGQDITLNASYRLGTPYGQPDNSQAADYTDDVVNLGAEGCEEGDVEVGGYRHGGEEEYTQEYSQDNNTEMPENQMDYTGEVAEGDGGYQDEVLDIQINEPMDGEFQDDEYQNYDERLGEHRVQQEEIPEEQEAGGGEEQQQQQEEVEEEGEDEEDDAAEGSRVFDAEEVENETVPEEETKEESDEEDEEDEESGRIRFKSERKDGAVVRLADAGSNRRSIPETLELSEKAKQDLMQFEEQERQKRQNRYGGRGMRGGMRGGRGRGGFPPFGMVDFRGGNRGRMIDHRIPLMGNMGMQQPSSRMPLPHQQQLHSQQQHHPSRPRGPSPFQDHGRPLAQQPLQPLIPPHMAHRSPPSRPQMEPPPRMMSSPPPNFPQHHQQQPPQSKNIHINPHFRGPTSSPVQVPLMPPAQSQPRPAVGPQRFPGPGDFQQHMTGNFGQPQRPPHHMEPFRNQPPQGPQDREPLFMGERTESTRFPGQHMFDHQGPSPLMNSSHNLHHQQQQQQQLPGQGHMGFGPPGPAFNQAGQGPLGIFPREPPRTNLPPHQGHQGMVGLNQHGGPPNQPRPFMSPRQPFGQQGNLFPPPQVQFGMQVRQRGLLHGPPVSHHDSLPSHQSMHQQHHRQELPHHQQQHLNVNEPHHMMHHGQNLFHQQQAHGSPRQMTPSPQNTQERNMAKRQRMNVPVAKQMQQRNSNLRELPVAPGNANMNSARPAANIRPVAKATQGMRPGQHIQLVPDGGRGRGQAAAKIEPQLGGAGRTVVRKEIPSTLSSPAPQDPNEDEETRQYRLKIVEQKRLREEVLKRKEMRRQMQAGVRKKELLDRLNAQTQSQGPSPSHIQPSQQNQLTPHLMQQPQPPPQQLQQQQQQLQQQQQQLQQQQQQQLQQQQRQQQQQQRQQQQQQQQQQRQQQQLQPQQQRQFPLRTQQSLKNPNQATPIPPNGSPQIPTPRTNVKTRLQLVKGGAQQQQSPGPVPDQQWKSPPQNQQQQLQQQLQQRRNSALLNVNRPAAQIQSIQVPQQNIPVTPSVGPGQAQALTQAPKPGAKRTVMQRVNNASFEGQQVPQKVRIVKLSGASGNGSVAAGEPVQQQGTWVATPLNPAGQRKVTMSGQQQQQAPSGTPQAGRGVAGNPQQNRVVVAARGRGAVPAGRGRPMATRQSQRGTENKRCTVSIEGLSSSTTDIQLQNLLRSIGPIEMFNMMHQQRKAVATFSSPQHAESFQMSFHRHMIDLSHIDVSLID</sequence>
<feature type="compositionally biased region" description="Gly residues" evidence="1">
    <location>
        <begin position="323"/>
        <end position="341"/>
    </location>
</feature>
<feature type="compositionally biased region" description="Low complexity" evidence="1">
    <location>
        <begin position="1171"/>
        <end position="1187"/>
    </location>
</feature>
<feature type="compositionally biased region" description="Acidic residues" evidence="1">
    <location>
        <begin position="239"/>
        <end position="265"/>
    </location>
</feature>
<feature type="compositionally biased region" description="Pro residues" evidence="1">
    <location>
        <begin position="427"/>
        <end position="446"/>
    </location>
</feature>
<feature type="region of interest" description="Disordered" evidence="1">
    <location>
        <begin position="671"/>
        <end position="698"/>
    </location>
</feature>
<dbReference type="Gene3D" id="3.30.70.330">
    <property type="match status" value="1"/>
</dbReference>
<comment type="caution">
    <text evidence="3">The sequence shown here is derived from an EMBL/GenBank/DDBJ whole genome shotgun (WGS) entry which is preliminary data.</text>
</comment>
<protein>
    <recommendedName>
        <fullName evidence="2">RRM domain-containing protein</fullName>
    </recommendedName>
</protein>
<feature type="region of interest" description="Disordered" evidence="1">
    <location>
        <begin position="1209"/>
        <end position="1231"/>
    </location>
</feature>
<feature type="region of interest" description="Disordered" evidence="1">
    <location>
        <begin position="151"/>
        <end position="279"/>
    </location>
</feature>
<keyword evidence="4" id="KW-1185">Reference proteome</keyword>
<feature type="compositionally biased region" description="Low complexity" evidence="1">
    <location>
        <begin position="1049"/>
        <end position="1061"/>
    </location>
</feature>
<dbReference type="InterPro" id="IPR035979">
    <property type="entry name" value="RBD_domain_sf"/>
</dbReference>
<feature type="compositionally biased region" description="Acidic residues" evidence="1">
    <location>
        <begin position="217"/>
        <end position="231"/>
    </location>
</feature>
<feature type="compositionally biased region" description="Polar residues" evidence="1">
    <location>
        <begin position="1009"/>
        <end position="1021"/>
    </location>
</feature>
<feature type="region of interest" description="Disordered" evidence="1">
    <location>
        <begin position="995"/>
        <end position="1061"/>
    </location>
</feature>
<feature type="compositionally biased region" description="Acidic residues" evidence="1">
    <location>
        <begin position="174"/>
        <end position="185"/>
    </location>
</feature>
<dbReference type="SMART" id="SM00360">
    <property type="entry name" value="RRM"/>
    <property type="match status" value="1"/>
</dbReference>